<gene>
    <name evidence="10" type="ORF">LSALG_LOCUS19501</name>
</gene>
<comment type="similarity">
    <text evidence="1">Belongs to the class-I aminoacyl-tRNA synthetase family.</text>
</comment>
<dbReference type="SUPFAM" id="SSF52374">
    <property type="entry name" value="Nucleotidylyl transferase"/>
    <property type="match status" value="1"/>
</dbReference>
<dbReference type="SUPFAM" id="SSF50677">
    <property type="entry name" value="ValRS/IleRS/LeuRS editing domain"/>
    <property type="match status" value="1"/>
</dbReference>
<dbReference type="GO" id="GO:0005829">
    <property type="term" value="C:cytosol"/>
    <property type="evidence" value="ECO:0007669"/>
    <property type="project" value="TreeGrafter"/>
</dbReference>
<dbReference type="InterPro" id="IPR009008">
    <property type="entry name" value="Val/Leu/Ile-tRNA-synth_edit"/>
</dbReference>
<dbReference type="GO" id="GO:0006438">
    <property type="term" value="P:valyl-tRNA aminoacylation"/>
    <property type="evidence" value="ECO:0007669"/>
    <property type="project" value="InterPro"/>
</dbReference>
<dbReference type="Pfam" id="PF00133">
    <property type="entry name" value="tRNA-synt_1"/>
    <property type="match status" value="2"/>
</dbReference>
<keyword evidence="3" id="KW-0436">Ligase</keyword>
<evidence type="ECO:0000259" key="9">
    <source>
        <dbReference type="Pfam" id="PF00133"/>
    </source>
</evidence>
<keyword evidence="6" id="KW-0648">Protein biosynthesis</keyword>
<keyword evidence="7" id="KW-0030">Aminoacyl-tRNA synthetase</keyword>
<dbReference type="InterPro" id="IPR002300">
    <property type="entry name" value="aa-tRNA-synth_Ia"/>
</dbReference>
<dbReference type="GO" id="GO:0004832">
    <property type="term" value="F:valine-tRNA ligase activity"/>
    <property type="evidence" value="ECO:0007669"/>
    <property type="project" value="UniProtKB-EC"/>
</dbReference>
<evidence type="ECO:0000256" key="6">
    <source>
        <dbReference type="ARBA" id="ARBA00022917"/>
    </source>
</evidence>
<evidence type="ECO:0000256" key="8">
    <source>
        <dbReference type="ARBA" id="ARBA00029936"/>
    </source>
</evidence>
<feature type="domain" description="Aminoacyl-tRNA synthetase class Ia" evidence="9">
    <location>
        <begin position="197"/>
        <end position="249"/>
    </location>
</feature>
<dbReference type="GO" id="GO:0002161">
    <property type="term" value="F:aminoacyl-tRNA deacylase activity"/>
    <property type="evidence" value="ECO:0007669"/>
    <property type="project" value="InterPro"/>
</dbReference>
<reference evidence="10" key="1">
    <citation type="submission" date="2023-04" db="EMBL/GenBank/DDBJ databases">
        <authorList>
            <person name="Vijverberg K."/>
            <person name="Xiong W."/>
            <person name="Schranz E."/>
        </authorList>
    </citation>
    <scope>NUCLEOTIDE SEQUENCE</scope>
</reference>
<feature type="domain" description="Aminoacyl-tRNA synthetase class Ia" evidence="9">
    <location>
        <begin position="138"/>
        <end position="196"/>
    </location>
</feature>
<keyword evidence="4" id="KW-0547">Nucleotide-binding</keyword>
<evidence type="ECO:0000256" key="7">
    <source>
        <dbReference type="ARBA" id="ARBA00023146"/>
    </source>
</evidence>
<accession>A0AA36E2M6</accession>
<dbReference type="InterPro" id="IPR002303">
    <property type="entry name" value="Valyl-tRNA_ligase"/>
</dbReference>
<evidence type="ECO:0000256" key="2">
    <source>
        <dbReference type="ARBA" id="ARBA00013169"/>
    </source>
</evidence>
<evidence type="ECO:0000256" key="3">
    <source>
        <dbReference type="ARBA" id="ARBA00022598"/>
    </source>
</evidence>
<dbReference type="PANTHER" id="PTHR11946">
    <property type="entry name" value="VALYL-TRNA SYNTHETASES"/>
    <property type="match status" value="1"/>
</dbReference>
<dbReference type="PANTHER" id="PTHR11946:SF109">
    <property type="entry name" value="VALINE--TRNA LIGASE"/>
    <property type="match status" value="1"/>
</dbReference>
<proteinExistence type="inferred from homology"/>
<dbReference type="Proteomes" id="UP001177003">
    <property type="component" value="Chromosome 4"/>
</dbReference>
<keyword evidence="5" id="KW-0067">ATP-binding</keyword>
<organism evidence="10 11">
    <name type="scientific">Lactuca saligna</name>
    <name type="common">Willowleaf lettuce</name>
    <dbReference type="NCBI Taxonomy" id="75948"/>
    <lineage>
        <taxon>Eukaryota</taxon>
        <taxon>Viridiplantae</taxon>
        <taxon>Streptophyta</taxon>
        <taxon>Embryophyta</taxon>
        <taxon>Tracheophyta</taxon>
        <taxon>Spermatophyta</taxon>
        <taxon>Magnoliopsida</taxon>
        <taxon>eudicotyledons</taxon>
        <taxon>Gunneridae</taxon>
        <taxon>Pentapetalae</taxon>
        <taxon>asterids</taxon>
        <taxon>campanulids</taxon>
        <taxon>Asterales</taxon>
        <taxon>Asteraceae</taxon>
        <taxon>Cichorioideae</taxon>
        <taxon>Cichorieae</taxon>
        <taxon>Lactucinae</taxon>
        <taxon>Lactuca</taxon>
    </lineage>
</organism>
<dbReference type="GO" id="GO:0005524">
    <property type="term" value="F:ATP binding"/>
    <property type="evidence" value="ECO:0007669"/>
    <property type="project" value="UniProtKB-KW"/>
</dbReference>
<evidence type="ECO:0000256" key="5">
    <source>
        <dbReference type="ARBA" id="ARBA00022840"/>
    </source>
</evidence>
<dbReference type="EMBL" id="OX465080">
    <property type="protein sequence ID" value="CAI9279717.1"/>
    <property type="molecule type" value="Genomic_DNA"/>
</dbReference>
<evidence type="ECO:0000256" key="1">
    <source>
        <dbReference type="ARBA" id="ARBA00005594"/>
    </source>
</evidence>
<dbReference type="AlphaFoldDB" id="A0AA36E2M6"/>
<dbReference type="EC" id="6.1.1.9" evidence="2"/>
<protein>
    <recommendedName>
        <fullName evidence="2">valine--tRNA ligase</fullName>
        <ecNumber evidence="2">6.1.1.9</ecNumber>
    </recommendedName>
    <alternativeName>
        <fullName evidence="8">Valyl-tRNA synthetase</fullName>
    </alternativeName>
</protein>
<name>A0AA36E2M6_LACSI</name>
<evidence type="ECO:0000313" key="10">
    <source>
        <dbReference type="EMBL" id="CAI9279717.1"/>
    </source>
</evidence>
<evidence type="ECO:0000256" key="4">
    <source>
        <dbReference type="ARBA" id="ARBA00022741"/>
    </source>
</evidence>
<dbReference type="Gene3D" id="3.40.50.620">
    <property type="entry name" value="HUPs"/>
    <property type="match status" value="2"/>
</dbReference>
<dbReference type="InterPro" id="IPR014729">
    <property type="entry name" value="Rossmann-like_a/b/a_fold"/>
</dbReference>
<evidence type="ECO:0000313" key="11">
    <source>
        <dbReference type="Proteomes" id="UP001177003"/>
    </source>
</evidence>
<keyword evidence="11" id="KW-1185">Reference proteome</keyword>
<dbReference type="Gene3D" id="3.90.740.10">
    <property type="entry name" value="Valyl/Leucyl/Isoleucyl-tRNA synthetase, editing domain"/>
    <property type="match status" value="1"/>
</dbReference>
<sequence length="410" mass="46480">MLIFELATRSPRASTFSHLQRLQQEALGPPPSPTFSQSIVNRFDFLPRFVAYTSLNSLSVESINPTHDPNDFEVGKRHKLEFINTFTDDGKINSNGGLAFVRMPCFEARVAITEALKSNGLYKGEEKNEMRLSVCSRSNDVIEPMIKPQWYANCNGIAKEALDVVMDENNKKIDILPKQYAAEWKRWLENICDWAFPLSVLGWPDDTQDLKTFYPTTVLETGHDILFFWVAAMVMLEMILGGDVPFQKVAGGLASETPHMISAAVKGITPLSYEFTYLVSAAFTVFPSSFLLLRGKNKEIIKVKLLLEMLVRKCGIDAVKEVMPEEHMRLLTNIRKRMVTGSPLFLKDEVGKSLFLGSIQVLVVAFKKQKVSLCHDDCYKQSDEMDQGEIIENRRLDNYYKNTLVFHVGN</sequence>